<evidence type="ECO:0000313" key="2">
    <source>
        <dbReference type="Proteomes" id="UP000702209"/>
    </source>
</evidence>
<keyword evidence="2" id="KW-1185">Reference proteome</keyword>
<dbReference type="Gene3D" id="3.30.559.30">
    <property type="entry name" value="Nonribosomal peptide synthetase, condensation domain"/>
    <property type="match status" value="1"/>
</dbReference>
<evidence type="ECO:0000313" key="1">
    <source>
        <dbReference type="EMBL" id="MBF6303221.1"/>
    </source>
</evidence>
<dbReference type="RefSeq" id="WP_195134351.1">
    <property type="nucleotide sequence ID" value="NZ_JADLQX010000308.1"/>
</dbReference>
<protein>
    <submittedName>
        <fullName evidence="1">Uncharacterized protein</fullName>
    </submittedName>
</protein>
<accession>A0ABS0D3I7</accession>
<comment type="caution">
    <text evidence="1">The sequence shown here is derived from an EMBL/GenBank/DDBJ whole genome shotgun (WGS) entry which is preliminary data.</text>
</comment>
<dbReference type="Proteomes" id="UP000702209">
    <property type="component" value="Unassembled WGS sequence"/>
</dbReference>
<dbReference type="SUPFAM" id="SSF52777">
    <property type="entry name" value="CoA-dependent acyltransferases"/>
    <property type="match status" value="1"/>
</dbReference>
<dbReference type="EMBL" id="JADLQX010000308">
    <property type="protein sequence ID" value="MBF6303221.1"/>
    <property type="molecule type" value="Genomic_DNA"/>
</dbReference>
<gene>
    <name evidence="1" type="ORF">IU459_37925</name>
</gene>
<proteinExistence type="predicted"/>
<organism evidence="1 2">
    <name type="scientific">Nocardia amamiensis</name>
    <dbReference type="NCBI Taxonomy" id="404578"/>
    <lineage>
        <taxon>Bacteria</taxon>
        <taxon>Bacillati</taxon>
        <taxon>Actinomycetota</taxon>
        <taxon>Actinomycetes</taxon>
        <taxon>Mycobacteriales</taxon>
        <taxon>Nocardiaceae</taxon>
        <taxon>Nocardia</taxon>
    </lineage>
</organism>
<feature type="non-terminal residue" evidence="1">
    <location>
        <position position="89"/>
    </location>
</feature>
<reference evidence="1 2" key="1">
    <citation type="submission" date="2020-10" db="EMBL/GenBank/DDBJ databases">
        <title>Identification of Nocardia species via Next-generation sequencing and recognition of intraspecies genetic diversity.</title>
        <authorList>
            <person name="Li P."/>
            <person name="Li P."/>
            <person name="Lu B."/>
        </authorList>
    </citation>
    <scope>NUCLEOTIDE SEQUENCE [LARGE SCALE GENOMIC DNA]</scope>
    <source>
        <strain evidence="1 2">BJ06-0157</strain>
    </source>
</reference>
<name>A0ABS0D3I7_9NOCA</name>
<feature type="non-terminal residue" evidence="1">
    <location>
        <position position="1"/>
    </location>
</feature>
<sequence length="89" mass="9571">MSVNGVGVNDATHYPMTLLVMAESSIELTLRYLGSRFTADEVEILARRLVRVLEALLGDPDVLVGDIDILDADERARLLVESGVAATSA</sequence>